<evidence type="ECO:0000256" key="2">
    <source>
        <dbReference type="ARBA" id="ARBA00022801"/>
    </source>
</evidence>
<proteinExistence type="inferred from homology"/>
<dbReference type="Gene3D" id="3.40.50.1820">
    <property type="entry name" value="alpha/beta hydrolase"/>
    <property type="match status" value="1"/>
</dbReference>
<protein>
    <recommendedName>
        <fullName evidence="3">Carboxylic ester hydrolase</fullName>
        <ecNumber evidence="3">3.1.1.-</ecNumber>
    </recommendedName>
</protein>
<reference evidence="6" key="2">
    <citation type="submission" date="2015-01" db="EMBL/GenBank/DDBJ databases">
        <title>Evolutionary Origins and Diversification of the Mycorrhizal Mutualists.</title>
        <authorList>
            <consortium name="DOE Joint Genome Institute"/>
            <consortium name="Mycorrhizal Genomics Consortium"/>
            <person name="Kohler A."/>
            <person name="Kuo A."/>
            <person name="Nagy L.G."/>
            <person name="Floudas D."/>
            <person name="Copeland A."/>
            <person name="Barry K.W."/>
            <person name="Cichocki N."/>
            <person name="Veneault-Fourrey C."/>
            <person name="LaButti K."/>
            <person name="Lindquist E.A."/>
            <person name="Lipzen A."/>
            <person name="Lundell T."/>
            <person name="Morin E."/>
            <person name="Murat C."/>
            <person name="Riley R."/>
            <person name="Ohm R."/>
            <person name="Sun H."/>
            <person name="Tunlid A."/>
            <person name="Henrissat B."/>
            <person name="Grigoriev I.V."/>
            <person name="Hibbett D.S."/>
            <person name="Martin F."/>
        </authorList>
    </citation>
    <scope>NUCLEOTIDE SEQUENCE [LARGE SCALE GENOMIC DNA]</scope>
    <source>
        <strain evidence="6">Zn</strain>
    </source>
</reference>
<dbReference type="PROSITE" id="PS00122">
    <property type="entry name" value="CARBOXYLESTERASE_B_1"/>
    <property type="match status" value="1"/>
</dbReference>
<evidence type="ECO:0000259" key="4">
    <source>
        <dbReference type="Pfam" id="PF00135"/>
    </source>
</evidence>
<keyword evidence="6" id="KW-1185">Reference proteome</keyword>
<dbReference type="InterPro" id="IPR019826">
    <property type="entry name" value="Carboxylesterase_B_AS"/>
</dbReference>
<keyword evidence="2 3" id="KW-0378">Hydrolase</keyword>
<sequence>MFCPEILRDAPTATVKNGTLKGVYSPEYTQDFFLGVPFAQPPLNDLRFNIPHSLNTSWSGVKDALEYSPECVGYGSDDVGYNSSEDCLTLNVVRPAGVKEDAKLPVAVWIHGGGFVEGGSADKRYNLSFIVENSVAIKQPIIAVSINYRLAGWGFLYSQTIASAGLSNLGLLDQRLALHWVQENIAAFGGSPSKVTIWGESAGAMSVGAHLVAYGGRDDGLFRAAIAESGGPWHFTTSSAALGQEAYDNITDVTRCANSTHEIACLRAMPFETLNAALSAMALNTTASYFMPIIDGTFLATLPSEQLSSGAFVRVPFLVGANSDEGTAFGEQGINNDSAFKALVASKGADAQTADIISYLYPDIPSIGIPATLVDRPISTTIGLQYKRQAAFVGDVLMIAPRRASCETWSNFSVPAYCYRFNVLVAGLTDVIGSTHFQEVAFVFDNVHGYGYVIDAINPFTDEPHTYAKLAKIMSRMWVSFIANLEPNAHGVKGVPEWPVYNINDGLGAQDMVFDANVTTLAYPERDDFRAEGISFINNIAASQFGR</sequence>
<evidence type="ECO:0000256" key="3">
    <source>
        <dbReference type="RuleBase" id="RU361235"/>
    </source>
</evidence>
<accession>A0A0C3GBC4</accession>
<feature type="domain" description="Carboxylesterase type B" evidence="4">
    <location>
        <begin position="10"/>
        <end position="504"/>
    </location>
</feature>
<dbReference type="PROSITE" id="PS00941">
    <property type="entry name" value="CARBOXYLESTERASE_B_2"/>
    <property type="match status" value="1"/>
</dbReference>
<evidence type="ECO:0000313" key="5">
    <source>
        <dbReference type="EMBL" id="KIM93485.1"/>
    </source>
</evidence>
<dbReference type="InterPro" id="IPR002018">
    <property type="entry name" value="CarbesteraseB"/>
</dbReference>
<dbReference type="InterPro" id="IPR050654">
    <property type="entry name" value="AChE-related_enzymes"/>
</dbReference>
<organism evidence="5 6">
    <name type="scientific">Oidiodendron maius (strain Zn)</name>
    <dbReference type="NCBI Taxonomy" id="913774"/>
    <lineage>
        <taxon>Eukaryota</taxon>
        <taxon>Fungi</taxon>
        <taxon>Dikarya</taxon>
        <taxon>Ascomycota</taxon>
        <taxon>Pezizomycotina</taxon>
        <taxon>Leotiomycetes</taxon>
        <taxon>Leotiomycetes incertae sedis</taxon>
        <taxon>Myxotrichaceae</taxon>
        <taxon>Oidiodendron</taxon>
    </lineage>
</organism>
<evidence type="ECO:0000256" key="1">
    <source>
        <dbReference type="ARBA" id="ARBA00005964"/>
    </source>
</evidence>
<dbReference type="OrthoDB" id="408631at2759"/>
<dbReference type="HOGENOM" id="CLU_006586_10_6_1"/>
<dbReference type="EC" id="3.1.1.-" evidence="3"/>
<name>A0A0C3GBC4_OIDMZ</name>
<dbReference type="PANTHER" id="PTHR43918:SF4">
    <property type="entry name" value="CARBOXYLIC ESTER HYDROLASE"/>
    <property type="match status" value="1"/>
</dbReference>
<dbReference type="SUPFAM" id="SSF53474">
    <property type="entry name" value="alpha/beta-Hydrolases"/>
    <property type="match status" value="1"/>
</dbReference>
<dbReference type="ESTHER" id="9pezi-a0a0c3gbc4">
    <property type="family name" value="Fungal_carboxylesterase_lipase"/>
</dbReference>
<reference evidence="5 6" key="1">
    <citation type="submission" date="2014-04" db="EMBL/GenBank/DDBJ databases">
        <authorList>
            <consortium name="DOE Joint Genome Institute"/>
            <person name="Kuo A."/>
            <person name="Martino E."/>
            <person name="Perotto S."/>
            <person name="Kohler A."/>
            <person name="Nagy L.G."/>
            <person name="Floudas D."/>
            <person name="Copeland A."/>
            <person name="Barry K.W."/>
            <person name="Cichocki N."/>
            <person name="Veneault-Fourrey C."/>
            <person name="LaButti K."/>
            <person name="Lindquist E.A."/>
            <person name="Lipzen A."/>
            <person name="Lundell T."/>
            <person name="Morin E."/>
            <person name="Murat C."/>
            <person name="Sun H."/>
            <person name="Tunlid A."/>
            <person name="Henrissat B."/>
            <person name="Grigoriev I.V."/>
            <person name="Hibbett D.S."/>
            <person name="Martin F."/>
            <person name="Nordberg H.P."/>
            <person name="Cantor M.N."/>
            <person name="Hua S.X."/>
        </authorList>
    </citation>
    <scope>NUCLEOTIDE SEQUENCE [LARGE SCALE GENOMIC DNA]</scope>
    <source>
        <strain evidence="5 6">Zn</strain>
    </source>
</reference>
<dbReference type="InterPro" id="IPR029058">
    <property type="entry name" value="AB_hydrolase_fold"/>
</dbReference>
<dbReference type="GO" id="GO:0052689">
    <property type="term" value="F:carboxylic ester hydrolase activity"/>
    <property type="evidence" value="ECO:0007669"/>
    <property type="project" value="TreeGrafter"/>
</dbReference>
<dbReference type="Pfam" id="PF00135">
    <property type="entry name" value="COesterase"/>
    <property type="match status" value="1"/>
</dbReference>
<dbReference type="STRING" id="913774.A0A0C3GBC4"/>
<dbReference type="PANTHER" id="PTHR43918">
    <property type="entry name" value="ACETYLCHOLINESTERASE"/>
    <property type="match status" value="1"/>
</dbReference>
<comment type="similarity">
    <text evidence="1 3">Belongs to the type-B carboxylesterase/lipase family.</text>
</comment>
<gene>
    <name evidence="5" type="ORF">OIDMADRAFT_46266</name>
</gene>
<dbReference type="AlphaFoldDB" id="A0A0C3GBC4"/>
<dbReference type="InterPro" id="IPR019819">
    <property type="entry name" value="Carboxylesterase_B_CS"/>
</dbReference>
<dbReference type="EMBL" id="KN832895">
    <property type="protein sequence ID" value="KIM93485.1"/>
    <property type="molecule type" value="Genomic_DNA"/>
</dbReference>
<dbReference type="InParanoid" id="A0A0C3GBC4"/>
<evidence type="ECO:0000313" key="6">
    <source>
        <dbReference type="Proteomes" id="UP000054321"/>
    </source>
</evidence>
<dbReference type="Proteomes" id="UP000054321">
    <property type="component" value="Unassembled WGS sequence"/>
</dbReference>